<accession>A0A0D2MXG8</accession>
<protein>
    <submittedName>
        <fullName evidence="2">NAD dependent epimerase/dehydratase family</fullName>
    </submittedName>
</protein>
<keyword evidence="3" id="KW-1185">Reference proteome</keyword>
<organism evidence="2 3">
    <name type="scientific">Monoraphidium neglectum</name>
    <dbReference type="NCBI Taxonomy" id="145388"/>
    <lineage>
        <taxon>Eukaryota</taxon>
        <taxon>Viridiplantae</taxon>
        <taxon>Chlorophyta</taxon>
        <taxon>core chlorophytes</taxon>
        <taxon>Chlorophyceae</taxon>
        <taxon>CS clade</taxon>
        <taxon>Sphaeropleales</taxon>
        <taxon>Selenastraceae</taxon>
        <taxon>Monoraphidium</taxon>
    </lineage>
</organism>
<dbReference type="InterPro" id="IPR036291">
    <property type="entry name" value="NAD(P)-bd_dom_sf"/>
</dbReference>
<evidence type="ECO:0000259" key="1">
    <source>
        <dbReference type="Pfam" id="PF01370"/>
    </source>
</evidence>
<dbReference type="EMBL" id="KK100289">
    <property type="protein sequence ID" value="KIZ07150.1"/>
    <property type="molecule type" value="Genomic_DNA"/>
</dbReference>
<dbReference type="Pfam" id="PF01370">
    <property type="entry name" value="Epimerase"/>
    <property type="match status" value="1"/>
</dbReference>
<name>A0A0D2MXG8_9CHLO</name>
<dbReference type="PANTHER" id="PTHR43725:SF8">
    <property type="entry name" value="CHLOROPLAST STEM-LOOP BINDING PROTEIN OF 41 KDA B, CHLOROPLASTIC"/>
    <property type="match status" value="1"/>
</dbReference>
<dbReference type="GO" id="GO:0003978">
    <property type="term" value="F:UDP-glucose 4-epimerase activity"/>
    <property type="evidence" value="ECO:0007669"/>
    <property type="project" value="TreeGrafter"/>
</dbReference>
<dbReference type="RefSeq" id="XP_013906169.1">
    <property type="nucleotide sequence ID" value="XM_014050715.1"/>
</dbReference>
<gene>
    <name evidence="2" type="ORF">MNEG_0797</name>
</gene>
<dbReference type="GO" id="GO:0005829">
    <property type="term" value="C:cytosol"/>
    <property type="evidence" value="ECO:0007669"/>
    <property type="project" value="TreeGrafter"/>
</dbReference>
<sequence>MRGKLDTEAYLERSGVNWTSIRPVYIYGPLNYNPVEEWFFHRLKAGRPIPVPGSGLQVTQLGHVKDLSDAFVAALGNPKASREVFNISGERFVTFDGIAKACAKAMGAPEPELVHFNAKDFDFGKKKAFPMRDQHFFASVDKAQELLGWTPKFGLVDGLKDSYSKDFGLGQFRKAADFETDDLILEKLGKRVRTFA</sequence>
<proteinExistence type="predicted"/>
<evidence type="ECO:0000313" key="3">
    <source>
        <dbReference type="Proteomes" id="UP000054498"/>
    </source>
</evidence>
<dbReference type="SUPFAM" id="SSF51735">
    <property type="entry name" value="NAD(P)-binding Rossmann-fold domains"/>
    <property type="match status" value="1"/>
</dbReference>
<feature type="domain" description="NAD-dependent epimerase/dehydratase" evidence="1">
    <location>
        <begin position="7"/>
        <end position="87"/>
    </location>
</feature>
<dbReference type="PANTHER" id="PTHR43725">
    <property type="entry name" value="UDP-GLUCOSE 4-EPIMERASE"/>
    <property type="match status" value="1"/>
</dbReference>
<reference evidence="2 3" key="1">
    <citation type="journal article" date="2013" name="BMC Genomics">
        <title>Reconstruction of the lipid metabolism for the microalga Monoraphidium neglectum from its genome sequence reveals characteristics suitable for biofuel production.</title>
        <authorList>
            <person name="Bogen C."/>
            <person name="Al-Dilaimi A."/>
            <person name="Albersmeier A."/>
            <person name="Wichmann J."/>
            <person name="Grundmann M."/>
            <person name="Rupp O."/>
            <person name="Lauersen K.J."/>
            <person name="Blifernez-Klassen O."/>
            <person name="Kalinowski J."/>
            <person name="Goesmann A."/>
            <person name="Mussgnug J.H."/>
            <person name="Kruse O."/>
        </authorList>
    </citation>
    <scope>NUCLEOTIDE SEQUENCE [LARGE SCALE GENOMIC DNA]</scope>
    <source>
        <strain evidence="2 3">SAG 48.87</strain>
    </source>
</reference>
<dbReference type="Gene3D" id="3.40.50.720">
    <property type="entry name" value="NAD(P)-binding Rossmann-like Domain"/>
    <property type="match status" value="1"/>
</dbReference>
<dbReference type="GO" id="GO:0005996">
    <property type="term" value="P:monosaccharide metabolic process"/>
    <property type="evidence" value="ECO:0007669"/>
    <property type="project" value="TreeGrafter"/>
</dbReference>
<dbReference type="KEGG" id="mng:MNEG_0797"/>
<dbReference type="InterPro" id="IPR001509">
    <property type="entry name" value="Epimerase_deHydtase"/>
</dbReference>
<dbReference type="GeneID" id="25726915"/>
<dbReference type="STRING" id="145388.A0A0D2MXG8"/>
<dbReference type="Proteomes" id="UP000054498">
    <property type="component" value="Unassembled WGS sequence"/>
</dbReference>
<evidence type="ECO:0000313" key="2">
    <source>
        <dbReference type="EMBL" id="KIZ07150.1"/>
    </source>
</evidence>
<dbReference type="AlphaFoldDB" id="A0A0D2MXG8"/>
<dbReference type="OrthoDB" id="419598at2759"/>